<dbReference type="Proteomes" id="UP000228948">
    <property type="component" value="Chromosome"/>
</dbReference>
<sequence>MNSSLLAGLAVGAGVVVAGVIATTVMFPPVPTAQVSDSAAQQQAQPEAETVILQPPMEDQPAAPDDTPTVLGDGLIVEDATETPMPEDMATDDVATDDMATDDVAADDAVTDEPVSEDSAPEVAETVDLPETEVTTEDTDALADASESDVPLAEHRPEVDQDGAPATEALSEDGAPEAPGAEDQPERSSLPTAIASVPQADAGVGGDQFQPPAPIAPVDDAPEASIGPDADTSEEQLPEVELQAMPGMRVSGLPLIGEGSDAPIVVDQSPLPQVDQRPALLRNSLYQPGDSAGNKMAIILLDEGLPMPIRRDLAALEYPFTVALNPMDSSATEAAEIYHAAGKEVVILAADLPSGATASDLDVSLNAYFSALPLAVGVMDLPENGFARNAGLLREVLPVLGQDGHGLLTFAGGLTQAARASDAAGIAHSEIFRVLDAGNENAFTIRRFLDRAVFQAAQIGQVIVFGNASNEDTLEAIEMWREERRSGQVTLVPVSAILLQND</sequence>
<keyword evidence="3" id="KW-1185">Reference proteome</keyword>
<feature type="compositionally biased region" description="Acidic residues" evidence="1">
    <location>
        <begin position="128"/>
        <end position="141"/>
    </location>
</feature>
<feature type="compositionally biased region" description="Acidic residues" evidence="1">
    <location>
        <begin position="109"/>
        <end position="120"/>
    </location>
</feature>
<feature type="region of interest" description="Disordered" evidence="1">
    <location>
        <begin position="109"/>
        <end position="236"/>
    </location>
</feature>
<protein>
    <recommendedName>
        <fullName evidence="4">Divergent polysaccharide deacetylase family protein</fullName>
    </recommendedName>
</protein>
<dbReference type="OrthoDB" id="7658418at2"/>
<dbReference type="CDD" id="cd10936">
    <property type="entry name" value="CE4_DAC2"/>
    <property type="match status" value="1"/>
</dbReference>
<evidence type="ECO:0000313" key="2">
    <source>
        <dbReference type="EMBL" id="ATX65427.1"/>
    </source>
</evidence>
<evidence type="ECO:0000256" key="1">
    <source>
        <dbReference type="SAM" id="MobiDB-lite"/>
    </source>
</evidence>
<name>A0A2K8K7J0_9RHOB</name>
<dbReference type="GO" id="GO:0005975">
    <property type="term" value="P:carbohydrate metabolic process"/>
    <property type="evidence" value="ECO:0007669"/>
    <property type="project" value="InterPro"/>
</dbReference>
<evidence type="ECO:0008006" key="4">
    <source>
        <dbReference type="Google" id="ProtNLM"/>
    </source>
</evidence>
<gene>
    <name evidence="2" type="ORF">BG454_05960</name>
</gene>
<dbReference type="Pfam" id="PF04748">
    <property type="entry name" value="Polysacc_deac_2"/>
    <property type="match status" value="1"/>
</dbReference>
<accession>A0A2K8K7J0</accession>
<dbReference type="STRING" id="441209.GCA_001870665_00108"/>
<dbReference type="EMBL" id="CP024899">
    <property type="protein sequence ID" value="ATX65427.1"/>
    <property type="molecule type" value="Genomic_DNA"/>
</dbReference>
<dbReference type="RefSeq" id="WP_071479004.1">
    <property type="nucleotide sequence ID" value="NZ_CP024899.1"/>
</dbReference>
<dbReference type="InterPro" id="IPR011330">
    <property type="entry name" value="Glyco_hydro/deAcase_b/a-brl"/>
</dbReference>
<organism evidence="2 3">
    <name type="scientific">Roseinatronobacter bogoriensis subsp. barguzinensis</name>
    <dbReference type="NCBI Taxonomy" id="441209"/>
    <lineage>
        <taxon>Bacteria</taxon>
        <taxon>Pseudomonadati</taxon>
        <taxon>Pseudomonadota</taxon>
        <taxon>Alphaproteobacteria</taxon>
        <taxon>Rhodobacterales</taxon>
        <taxon>Paracoccaceae</taxon>
        <taxon>Roseinatronobacter</taxon>
    </lineage>
</organism>
<dbReference type="SUPFAM" id="SSF88713">
    <property type="entry name" value="Glycoside hydrolase/deacetylase"/>
    <property type="match status" value="1"/>
</dbReference>
<evidence type="ECO:0000313" key="3">
    <source>
        <dbReference type="Proteomes" id="UP000228948"/>
    </source>
</evidence>
<dbReference type="KEGG" id="rbg:BG454_05960"/>
<proteinExistence type="predicted"/>
<reference evidence="2 3" key="1">
    <citation type="submission" date="2017-11" db="EMBL/GenBank/DDBJ databases">
        <title>Revised Sequence and Annotation of the Rhodobaca barguzinensis strain alga05 Genome.</title>
        <authorList>
            <person name="Kopejtka K."/>
            <person name="Tomasch J.M."/>
            <person name="Bunk B."/>
            <person name="Koblizek M."/>
        </authorList>
    </citation>
    <scope>NUCLEOTIDE SEQUENCE [LARGE SCALE GENOMIC DNA]</scope>
    <source>
        <strain evidence="3">alga05</strain>
    </source>
</reference>
<dbReference type="Gene3D" id="3.20.20.370">
    <property type="entry name" value="Glycoside hydrolase/deacetylase"/>
    <property type="match status" value="1"/>
</dbReference>
<dbReference type="AlphaFoldDB" id="A0A2K8K7J0"/>
<dbReference type="InterPro" id="IPR006837">
    <property type="entry name" value="Divergent_DAC"/>
</dbReference>